<dbReference type="EMBL" id="LT882676">
    <property type="protein sequence ID" value="SMY19067.1"/>
    <property type="molecule type" value="Genomic_DNA"/>
</dbReference>
<dbReference type="Proteomes" id="UP000215453">
    <property type="component" value="Chromosome 1"/>
</dbReference>
<dbReference type="AlphaFoldDB" id="A0A1Y6L3U3"/>
<keyword evidence="2" id="KW-0812">Transmembrane</keyword>
<evidence type="ECO:0000256" key="1">
    <source>
        <dbReference type="SAM" id="MobiDB-lite"/>
    </source>
</evidence>
<feature type="transmembrane region" description="Helical" evidence="2">
    <location>
        <begin position="20"/>
        <end position="43"/>
    </location>
</feature>
<reference evidence="3 4" key="1">
    <citation type="submission" date="2016-10" db="EMBL/GenBank/DDBJ databases">
        <authorList>
            <person name="Varghese N."/>
        </authorList>
    </citation>
    <scope>NUCLEOTIDE SEQUENCE [LARGE SCALE GENOMIC DNA]</scope>
</reference>
<proteinExistence type="predicted"/>
<name>A0A1Y6L3U3_ZYMTR</name>
<evidence type="ECO:0000256" key="2">
    <source>
        <dbReference type="SAM" id="Phobius"/>
    </source>
</evidence>
<evidence type="ECO:0000313" key="3">
    <source>
        <dbReference type="EMBL" id="SMY19067.1"/>
    </source>
</evidence>
<feature type="region of interest" description="Disordered" evidence="1">
    <location>
        <begin position="189"/>
        <end position="220"/>
    </location>
</feature>
<keyword evidence="2" id="KW-1133">Transmembrane helix</keyword>
<gene>
    <name evidence="3" type="ORF">ZT1A5_G502</name>
</gene>
<evidence type="ECO:0000313" key="4">
    <source>
        <dbReference type="Proteomes" id="UP000215453"/>
    </source>
</evidence>
<keyword evidence="2" id="KW-0472">Membrane</keyword>
<accession>A0A1Y6L3U3</accession>
<organism evidence="3 4">
    <name type="scientific">Zymoseptoria tritici ST99CH_1A5</name>
    <dbReference type="NCBI Taxonomy" id="1276529"/>
    <lineage>
        <taxon>Eukaryota</taxon>
        <taxon>Fungi</taxon>
        <taxon>Dikarya</taxon>
        <taxon>Ascomycota</taxon>
        <taxon>Pezizomycotina</taxon>
        <taxon>Dothideomycetes</taxon>
        <taxon>Dothideomycetidae</taxon>
        <taxon>Mycosphaerellales</taxon>
        <taxon>Mycosphaerellaceae</taxon>
        <taxon>Zymoseptoria</taxon>
    </lineage>
</organism>
<feature type="compositionally biased region" description="Polar residues" evidence="1">
    <location>
        <begin position="192"/>
        <end position="211"/>
    </location>
</feature>
<protein>
    <submittedName>
        <fullName evidence="3">Uncharacterized protein</fullName>
    </submittedName>
</protein>
<sequence length="220" mass="24109">MPLEHDAPTVCIRVVASSYTIVTLLVLLVLLALLGLGVTVFCYERPRRAPAINDLSESPSDSLQAYQDDPPPFFPDANEQTTEVIRCEELPEISLSESSLPRDRMHSQQFELGSSVSTSSEEESVVHLTGLDDPFSDTAFISSLARPATPMRALTTAPREDGIERASSLMEQDLGKLEDSRAQFIMTELRATRSTGDSPQSLEAAQQSPNVEDSDMFTES</sequence>